<name>A0A095VT64_9GAMM</name>
<sequence>MSLAGYVSISIARKVPDGAVLAVDIQQEQHFMVSVKPGDGGVRSRESN</sequence>
<dbReference type="HOGENOM" id="CLU_3153505_0_0_6"/>
<dbReference type="OrthoDB" id="9760689at2"/>
<comment type="caution">
    <text evidence="1">The sequence shown here is derived from an EMBL/GenBank/DDBJ whole genome shotgun (WGS) entry which is preliminary data.</text>
</comment>
<dbReference type="EMBL" id="AUVB01000023">
    <property type="protein sequence ID" value="KGE04622.1"/>
    <property type="molecule type" value="Genomic_DNA"/>
</dbReference>
<evidence type="ECO:0000313" key="2">
    <source>
        <dbReference type="Proteomes" id="UP000029640"/>
    </source>
</evidence>
<reference evidence="1 2" key="1">
    <citation type="journal article" date="2014" name="Genome Announc.">
        <title>Genome Sequence of Gammaproteobacterial Pseudohaliea rubra Type Strain DSM 19751, Isolated from Coastal Seawater of the Mediterranean Sea.</title>
        <authorList>
            <person name="Spring S."/>
            <person name="Fiebig A."/>
            <person name="Riedel T."/>
            <person name="Goker M."/>
            <person name="Klenk H.P."/>
        </authorList>
    </citation>
    <scope>NUCLEOTIDE SEQUENCE [LARGE SCALE GENOMIC DNA]</scope>
    <source>
        <strain evidence="1 2">DSM 19751</strain>
    </source>
</reference>
<dbReference type="AlphaFoldDB" id="A0A095VT64"/>
<protein>
    <submittedName>
        <fullName evidence="1">Uncharacterized protein</fullName>
    </submittedName>
</protein>
<dbReference type="RefSeq" id="WP_154664299.1">
    <property type="nucleotide sequence ID" value="NZ_KN234764.1"/>
</dbReference>
<accession>A0A095VT64</accession>
<dbReference type="Proteomes" id="UP000029640">
    <property type="component" value="Unassembled WGS sequence"/>
</dbReference>
<proteinExistence type="predicted"/>
<dbReference type="STRING" id="1265313.HRUBRA_00781"/>
<gene>
    <name evidence="1" type="ORF">HRUBRA_00781</name>
</gene>
<evidence type="ECO:0000313" key="1">
    <source>
        <dbReference type="EMBL" id="KGE04622.1"/>
    </source>
</evidence>
<organism evidence="1 2">
    <name type="scientific">Pseudohaliea rubra DSM 19751</name>
    <dbReference type="NCBI Taxonomy" id="1265313"/>
    <lineage>
        <taxon>Bacteria</taxon>
        <taxon>Pseudomonadati</taxon>
        <taxon>Pseudomonadota</taxon>
        <taxon>Gammaproteobacteria</taxon>
        <taxon>Cellvibrionales</taxon>
        <taxon>Halieaceae</taxon>
        <taxon>Pseudohaliea</taxon>
    </lineage>
</organism>
<keyword evidence="2" id="KW-1185">Reference proteome</keyword>